<keyword evidence="2" id="KW-1185">Reference proteome</keyword>
<dbReference type="PANTHER" id="PTHR47197:SF3">
    <property type="entry name" value="DIHYDRO-HEME D1 DEHYDROGENASE"/>
    <property type="match status" value="1"/>
</dbReference>
<proteinExistence type="predicted"/>
<dbReference type="InterPro" id="IPR019405">
    <property type="entry name" value="Lactonase_7-beta_prop"/>
</dbReference>
<gene>
    <name evidence="1" type="ORF">Mth01_58140</name>
</gene>
<dbReference type="EMBL" id="BOOG01000129">
    <property type="protein sequence ID" value="GIH73561.1"/>
    <property type="molecule type" value="Genomic_DNA"/>
</dbReference>
<dbReference type="SUPFAM" id="SSF50974">
    <property type="entry name" value="Nitrous oxide reductase, N-terminal domain"/>
    <property type="match status" value="1"/>
</dbReference>
<dbReference type="InterPro" id="IPR011045">
    <property type="entry name" value="N2O_reductase_N"/>
</dbReference>
<dbReference type="PANTHER" id="PTHR47197">
    <property type="entry name" value="PROTEIN NIRF"/>
    <property type="match status" value="1"/>
</dbReference>
<reference evidence="1" key="1">
    <citation type="submission" date="2021-01" db="EMBL/GenBank/DDBJ databases">
        <title>Whole genome shotgun sequence of Sphaerimonospora thailandensis NBRC 107569.</title>
        <authorList>
            <person name="Komaki H."/>
            <person name="Tamura T."/>
        </authorList>
    </citation>
    <scope>NUCLEOTIDE SEQUENCE</scope>
    <source>
        <strain evidence="1">NBRC 107569</strain>
    </source>
</reference>
<evidence type="ECO:0008006" key="3">
    <source>
        <dbReference type="Google" id="ProtNLM"/>
    </source>
</evidence>
<accession>A0A8J3W381</accession>
<organism evidence="1 2">
    <name type="scientific">Sphaerimonospora thailandensis</name>
    <dbReference type="NCBI Taxonomy" id="795644"/>
    <lineage>
        <taxon>Bacteria</taxon>
        <taxon>Bacillati</taxon>
        <taxon>Actinomycetota</taxon>
        <taxon>Actinomycetes</taxon>
        <taxon>Streptosporangiales</taxon>
        <taxon>Streptosporangiaceae</taxon>
        <taxon>Sphaerimonospora</taxon>
    </lineage>
</organism>
<sequence>MINTRTNRVIATVAVGTTPDAVAVTPDSEFVYVANFGSNNVTVIDADNNTFVTNIPVGAAPVGVAVAAMRNGPFVYVTNNLANNVSAINANTVIATIPVGALPTDVAVAFISREEQGGAAAAGVDGVVENSMGRAGAPSAARLLAHHHSGVATHRHKAHKTYHAKRPAVTKVAGPGR</sequence>
<evidence type="ECO:0000313" key="1">
    <source>
        <dbReference type="EMBL" id="GIH73561.1"/>
    </source>
</evidence>
<comment type="caution">
    <text evidence="1">The sequence shown here is derived from an EMBL/GenBank/DDBJ whole genome shotgun (WGS) entry which is preliminary data.</text>
</comment>
<name>A0A8J3W381_9ACTN</name>
<dbReference type="InterPro" id="IPR051200">
    <property type="entry name" value="Host-pathogen_enzymatic-act"/>
</dbReference>
<dbReference type="AlphaFoldDB" id="A0A8J3W381"/>
<evidence type="ECO:0000313" key="2">
    <source>
        <dbReference type="Proteomes" id="UP000610966"/>
    </source>
</evidence>
<dbReference type="Gene3D" id="2.130.10.10">
    <property type="entry name" value="YVTN repeat-like/Quinoprotein amine dehydrogenase"/>
    <property type="match status" value="1"/>
</dbReference>
<protein>
    <recommendedName>
        <fullName evidence="3">YVTN family beta-propeller protein</fullName>
    </recommendedName>
</protein>
<dbReference type="RefSeq" id="WP_204019195.1">
    <property type="nucleotide sequence ID" value="NZ_BOOG01000129.1"/>
</dbReference>
<dbReference type="NCBIfam" id="TIGR02276">
    <property type="entry name" value="beta_rpt_yvtn"/>
    <property type="match status" value="2"/>
</dbReference>
<dbReference type="InterPro" id="IPR015943">
    <property type="entry name" value="WD40/YVTN_repeat-like_dom_sf"/>
</dbReference>
<dbReference type="Proteomes" id="UP000610966">
    <property type="component" value="Unassembled WGS sequence"/>
</dbReference>
<dbReference type="InterPro" id="IPR011964">
    <property type="entry name" value="YVTN_b-propeller_repeat"/>
</dbReference>
<dbReference type="Pfam" id="PF10282">
    <property type="entry name" value="Lactonase"/>
    <property type="match status" value="1"/>
</dbReference>